<proteinExistence type="predicted"/>
<dbReference type="InterPro" id="IPR024705">
    <property type="entry name" value="Ssp411"/>
</dbReference>
<name>A0A7V6A4X1_9BACT</name>
<dbReference type="InterPro" id="IPR036249">
    <property type="entry name" value="Thioredoxin-like_sf"/>
</dbReference>
<feature type="domain" description="Spermatogenesis-associated protein 20-like TRX" evidence="1">
    <location>
        <begin position="7"/>
        <end position="168"/>
    </location>
</feature>
<dbReference type="CDD" id="cd02955">
    <property type="entry name" value="SSP411"/>
    <property type="match status" value="1"/>
</dbReference>
<gene>
    <name evidence="2" type="ORF">ENV52_09600</name>
</gene>
<protein>
    <submittedName>
        <fullName evidence="2">Thioredoxin domain-containing protein</fullName>
    </submittedName>
</protein>
<dbReference type="GO" id="GO:0005975">
    <property type="term" value="P:carbohydrate metabolic process"/>
    <property type="evidence" value="ECO:0007669"/>
    <property type="project" value="InterPro"/>
</dbReference>
<organism evidence="2">
    <name type="scientific">Desulfobacca acetoxidans</name>
    <dbReference type="NCBI Taxonomy" id="60893"/>
    <lineage>
        <taxon>Bacteria</taxon>
        <taxon>Pseudomonadati</taxon>
        <taxon>Thermodesulfobacteriota</taxon>
        <taxon>Desulfobaccia</taxon>
        <taxon>Desulfobaccales</taxon>
        <taxon>Desulfobaccaceae</taxon>
        <taxon>Desulfobacca</taxon>
    </lineage>
</organism>
<dbReference type="Gene3D" id="3.40.30.10">
    <property type="entry name" value="Glutaredoxin"/>
    <property type="match status" value="1"/>
</dbReference>
<evidence type="ECO:0000313" key="2">
    <source>
        <dbReference type="EMBL" id="HHS29938.1"/>
    </source>
</evidence>
<dbReference type="PANTHER" id="PTHR42899:SF1">
    <property type="entry name" value="SPERMATOGENESIS-ASSOCIATED PROTEIN 20"/>
    <property type="match status" value="1"/>
</dbReference>
<dbReference type="AlphaFoldDB" id="A0A7V6A4X1"/>
<accession>A0A7V6A4X1</accession>
<evidence type="ECO:0000259" key="1">
    <source>
        <dbReference type="Pfam" id="PF03190"/>
    </source>
</evidence>
<sequence>MTTSSHTNRLIHETSPYLKQHAHNPVDWYPWGPEALERARREDKPIFLSIGYSTCHWCHVMAHESFENEGIAALMNKHFINIKVDREERPDLDETYMTAVQLMTGRGGWPMSVFLAPDLKPFYAGTYFPPEDRGGMPGFSRLLQALSEAYHQKRETVVKMGQEVEARLKMWAEMDGTGRDVTATELSQAAATLKQDFDRVHGGFGGAPKFPRALELNFLLTQYRSAGDREALDMVGLSLTKMARGGIYDQVGGGFHRYTVDGEWIVPHFEKMLYDNALLVPVYLGHYQVSGSSLSRRVAQETLDFVVRDLAAPQGGFYSAWDADSEGEEGKFYVWSLEEFQEVLGPETPVAAAAWGVSAAGNFEGKNILTLPLGDEELASRFGLAPEEVARTLKAARERLFTVRQGRIKPHRDEKIIVAWNGLMLSALALGAQVLGEKKYYQAAARGTRFILSDLWQDNRLLRIWSGGRVSIPGFLDDYAALANACLDLYETDFHPDWLKTAISLGDRLHDLFLDEADGTYFYVAKDQEAALVRSKSVHDQSIPAGNSLAARLFWRLWRFTDKDVYQQRSQAILRRFQGQATENPFGFAHYLTVAALSLLPPLDLTLVGDPGNPLMASLLAEAYRRFLPERRLVLKNPDDTATVEKLVPASRHYAPVGAEPAAYLCHHFTCQPPTGNPKELAAKLEELKPRTS</sequence>
<dbReference type="InterPro" id="IPR004879">
    <property type="entry name" value="Ssp411-like_TRX"/>
</dbReference>
<dbReference type="PANTHER" id="PTHR42899">
    <property type="entry name" value="SPERMATOGENESIS-ASSOCIATED PROTEIN 20"/>
    <property type="match status" value="1"/>
</dbReference>
<dbReference type="Pfam" id="PF03190">
    <property type="entry name" value="Thioredox_DsbH"/>
    <property type="match status" value="1"/>
</dbReference>
<dbReference type="PIRSF" id="PIRSF006402">
    <property type="entry name" value="UCP006402_thioredoxin"/>
    <property type="match status" value="1"/>
</dbReference>
<dbReference type="SUPFAM" id="SSF52833">
    <property type="entry name" value="Thioredoxin-like"/>
    <property type="match status" value="1"/>
</dbReference>
<dbReference type="EMBL" id="DTGR01000153">
    <property type="protein sequence ID" value="HHS29938.1"/>
    <property type="molecule type" value="Genomic_DNA"/>
</dbReference>
<comment type="caution">
    <text evidence="2">The sequence shown here is derived from an EMBL/GenBank/DDBJ whole genome shotgun (WGS) entry which is preliminary data.</text>
</comment>
<dbReference type="InterPro" id="IPR008928">
    <property type="entry name" value="6-hairpin_glycosidase_sf"/>
</dbReference>
<reference evidence="2" key="1">
    <citation type="journal article" date="2020" name="mSystems">
        <title>Genome- and Community-Level Interaction Insights into Carbon Utilization and Element Cycling Functions of Hydrothermarchaeota in Hydrothermal Sediment.</title>
        <authorList>
            <person name="Zhou Z."/>
            <person name="Liu Y."/>
            <person name="Xu W."/>
            <person name="Pan J."/>
            <person name="Luo Z.H."/>
            <person name="Li M."/>
        </authorList>
    </citation>
    <scope>NUCLEOTIDE SEQUENCE [LARGE SCALE GENOMIC DNA]</scope>
    <source>
        <strain evidence="2">SpSt-767</strain>
    </source>
</reference>
<dbReference type="SUPFAM" id="SSF48208">
    <property type="entry name" value="Six-hairpin glycosidases"/>
    <property type="match status" value="1"/>
</dbReference>